<sequence>MGTLASTAVEAVAPVDLAHLAAATFGDVALEREVLVLFLSQSAELIGRIAGVPDGQGRSELAHRLKGAAAGIGARAVAEAADRVEAGGDPGALCRLAEAVAEAQAFIHARLDQAR</sequence>
<keyword evidence="1" id="KW-0902">Two-component regulatory system</keyword>
<reference evidence="3" key="1">
    <citation type="submission" date="2024-06" db="EMBL/GenBank/DDBJ databases">
        <title>Methylostella associata gen. nov., sp. nov., a novel Ancalomicrobiaceae-affiliated facultatively methylotrophic bacteria that feed on methanotrophs of the genus Methylococcus.</title>
        <authorList>
            <person name="Saltykova V."/>
            <person name="Danilova O.V."/>
            <person name="Oshkin I.Y."/>
            <person name="Belova S.E."/>
            <person name="Pimenov N.V."/>
            <person name="Dedysh S.N."/>
        </authorList>
    </citation>
    <scope>NUCLEOTIDE SEQUENCE</scope>
    <source>
        <strain evidence="3">S20</strain>
    </source>
</reference>
<dbReference type="EMBL" id="CP158568">
    <property type="protein sequence ID" value="XBY45359.1"/>
    <property type="molecule type" value="Genomic_DNA"/>
</dbReference>
<dbReference type="KEGG" id="mflg:ABS361_03485"/>
<feature type="domain" description="HPt" evidence="2">
    <location>
        <begin position="33"/>
        <end position="92"/>
    </location>
</feature>
<proteinExistence type="predicted"/>
<dbReference type="RefSeq" id="WP_407050452.1">
    <property type="nucleotide sequence ID" value="NZ_CP158568.1"/>
</dbReference>
<gene>
    <name evidence="3" type="ORF">ABS361_03485</name>
</gene>
<dbReference type="AlphaFoldDB" id="A0AAU7XB84"/>
<dbReference type="SUPFAM" id="SSF47226">
    <property type="entry name" value="Histidine-containing phosphotransfer domain, HPT domain"/>
    <property type="match status" value="1"/>
</dbReference>
<evidence type="ECO:0000259" key="2">
    <source>
        <dbReference type="Pfam" id="PF01627"/>
    </source>
</evidence>
<name>A0AAU7XB84_9HYPH</name>
<evidence type="ECO:0000313" key="3">
    <source>
        <dbReference type="EMBL" id="XBY45359.1"/>
    </source>
</evidence>
<protein>
    <submittedName>
        <fullName evidence="3">Hpt domain-containing protein</fullName>
    </submittedName>
</protein>
<dbReference type="GO" id="GO:0004672">
    <property type="term" value="F:protein kinase activity"/>
    <property type="evidence" value="ECO:0007669"/>
    <property type="project" value="UniProtKB-ARBA"/>
</dbReference>
<accession>A0AAU7XB84</accession>
<dbReference type="Gene3D" id="1.20.120.160">
    <property type="entry name" value="HPT domain"/>
    <property type="match status" value="1"/>
</dbReference>
<evidence type="ECO:0000256" key="1">
    <source>
        <dbReference type="ARBA" id="ARBA00023012"/>
    </source>
</evidence>
<dbReference type="InterPro" id="IPR036641">
    <property type="entry name" value="HPT_dom_sf"/>
</dbReference>
<dbReference type="GO" id="GO:0000160">
    <property type="term" value="P:phosphorelay signal transduction system"/>
    <property type="evidence" value="ECO:0007669"/>
    <property type="project" value="UniProtKB-KW"/>
</dbReference>
<dbReference type="Pfam" id="PF01627">
    <property type="entry name" value="Hpt"/>
    <property type="match status" value="1"/>
</dbReference>
<organism evidence="3">
    <name type="scientific">Methyloraptor flagellatus</name>
    <dbReference type="NCBI Taxonomy" id="3162530"/>
    <lineage>
        <taxon>Bacteria</taxon>
        <taxon>Pseudomonadati</taxon>
        <taxon>Pseudomonadota</taxon>
        <taxon>Alphaproteobacteria</taxon>
        <taxon>Hyphomicrobiales</taxon>
        <taxon>Ancalomicrobiaceae</taxon>
        <taxon>Methyloraptor</taxon>
    </lineage>
</organism>
<dbReference type="InterPro" id="IPR008207">
    <property type="entry name" value="Sig_transdc_His_kin_Hpt_dom"/>
</dbReference>